<dbReference type="OMA" id="ISSGWMT"/>
<evidence type="ECO:0000259" key="1">
    <source>
        <dbReference type="Pfam" id="PF01575"/>
    </source>
</evidence>
<protein>
    <submittedName>
        <fullName evidence="2">MaoC family dehydratase</fullName>
    </submittedName>
</protein>
<dbReference type="Proteomes" id="UP000664914">
    <property type="component" value="Chromosome"/>
</dbReference>
<sequence length="150" mass="17069">MRYFEDYQEGQVERFGAYPVTREEVIEFASKYDPQPFHLDDEAAAQSAIFGRLAASGWHSCAMLMRMLTDHWTEDGYFSLGGTGVDELRWTKPVYPGDTLSIEAEVLSKSTPRSRPTMGFVTFRLTVFNQHGDVVMTLKVTNIQHRRPAA</sequence>
<dbReference type="PANTHER" id="PTHR43664:SF1">
    <property type="entry name" value="BETA-METHYLMALYL-COA DEHYDRATASE"/>
    <property type="match status" value="1"/>
</dbReference>
<reference evidence="2" key="2">
    <citation type="submission" date="2021-04" db="EMBL/GenBank/DDBJ databases">
        <title>Isolation and genomic analysis of the ibuprofen-degrading bacterium Sphingomonas strain MPO218.</title>
        <authorList>
            <person name="Aulestia M."/>
            <person name="Flores A."/>
            <person name="Mangas E.L."/>
            <person name="Perez-Pulido A.J."/>
            <person name="Santero E."/>
            <person name="Camacho E.M."/>
        </authorList>
    </citation>
    <scope>NUCLEOTIDE SEQUENCE</scope>
    <source>
        <strain evidence="2">MPO218</strain>
    </source>
</reference>
<accession>A0A975D2H6</accession>
<proteinExistence type="predicted"/>
<reference evidence="2" key="1">
    <citation type="submission" date="2020-07" db="EMBL/GenBank/DDBJ databases">
        <authorList>
            <person name="Camacho E."/>
        </authorList>
    </citation>
    <scope>NUCLEOTIDE SEQUENCE</scope>
    <source>
        <strain evidence="2">MPO218</strain>
    </source>
</reference>
<evidence type="ECO:0000313" key="2">
    <source>
        <dbReference type="EMBL" id="QTH21757.1"/>
    </source>
</evidence>
<dbReference type="PANTHER" id="PTHR43664">
    <property type="entry name" value="MONOAMINE OXIDASE-RELATED"/>
    <property type="match status" value="1"/>
</dbReference>
<dbReference type="EMBL" id="CP059319">
    <property type="protein sequence ID" value="QTH21757.1"/>
    <property type="molecule type" value="Genomic_DNA"/>
</dbReference>
<dbReference type="AlphaFoldDB" id="A0A975D2H6"/>
<feature type="domain" description="MaoC-like" evidence="1">
    <location>
        <begin position="16"/>
        <end position="110"/>
    </location>
</feature>
<dbReference type="InterPro" id="IPR029069">
    <property type="entry name" value="HotDog_dom_sf"/>
</dbReference>
<organism evidence="2 3">
    <name type="scientific">Rhizorhabdus wittichii</name>
    <dbReference type="NCBI Taxonomy" id="160791"/>
    <lineage>
        <taxon>Bacteria</taxon>
        <taxon>Pseudomonadati</taxon>
        <taxon>Pseudomonadota</taxon>
        <taxon>Alphaproteobacteria</taxon>
        <taxon>Sphingomonadales</taxon>
        <taxon>Sphingomonadaceae</taxon>
        <taxon>Rhizorhabdus</taxon>
    </lineage>
</organism>
<dbReference type="SUPFAM" id="SSF54637">
    <property type="entry name" value="Thioesterase/thiol ester dehydrase-isomerase"/>
    <property type="match status" value="1"/>
</dbReference>
<dbReference type="RefSeq" id="WP_011952232.1">
    <property type="nucleotide sequence ID" value="NZ_CP059319.1"/>
</dbReference>
<dbReference type="Pfam" id="PF01575">
    <property type="entry name" value="MaoC_dehydratas"/>
    <property type="match status" value="1"/>
</dbReference>
<dbReference type="CDD" id="cd03454">
    <property type="entry name" value="YdeM"/>
    <property type="match status" value="1"/>
</dbReference>
<dbReference type="InterPro" id="IPR002539">
    <property type="entry name" value="MaoC-like_dom"/>
</dbReference>
<name>A0A975D2H6_9SPHN</name>
<dbReference type="InterPro" id="IPR052342">
    <property type="entry name" value="MCH/BMMD"/>
</dbReference>
<dbReference type="Gene3D" id="3.10.129.10">
    <property type="entry name" value="Hotdog Thioesterase"/>
    <property type="match status" value="1"/>
</dbReference>
<gene>
    <name evidence="2" type="ORF">HRJ34_26260</name>
</gene>
<evidence type="ECO:0000313" key="3">
    <source>
        <dbReference type="Proteomes" id="UP000664914"/>
    </source>
</evidence>